<keyword evidence="1" id="KW-1133">Transmembrane helix</keyword>
<organism evidence="3 4">
    <name type="scientific">Candidatus Staskawiczbacteria bacterium RIFCSPHIGHO2_01_FULL_41_41</name>
    <dbReference type="NCBI Taxonomy" id="1802203"/>
    <lineage>
        <taxon>Bacteria</taxon>
        <taxon>Candidatus Staskawicziibacteriota</taxon>
    </lineage>
</organism>
<reference evidence="3 4" key="1">
    <citation type="journal article" date="2016" name="Nat. Commun.">
        <title>Thousands of microbial genomes shed light on interconnected biogeochemical processes in an aquifer system.</title>
        <authorList>
            <person name="Anantharaman K."/>
            <person name="Brown C.T."/>
            <person name="Hug L.A."/>
            <person name="Sharon I."/>
            <person name="Castelle C.J."/>
            <person name="Probst A.J."/>
            <person name="Thomas B.C."/>
            <person name="Singh A."/>
            <person name="Wilkins M.J."/>
            <person name="Karaoz U."/>
            <person name="Brodie E.L."/>
            <person name="Williams K.H."/>
            <person name="Hubbard S.S."/>
            <person name="Banfield J.F."/>
        </authorList>
    </citation>
    <scope>NUCLEOTIDE SEQUENCE [LARGE SCALE GENOMIC DNA]</scope>
</reference>
<dbReference type="EMBL" id="MHOP01000006">
    <property type="protein sequence ID" value="OGZ66354.1"/>
    <property type="molecule type" value="Genomic_DNA"/>
</dbReference>
<dbReference type="PANTHER" id="PTHR43155">
    <property type="entry name" value="CYCLIC DI-GMP PHOSPHODIESTERASE PA4108-RELATED"/>
    <property type="match status" value="1"/>
</dbReference>
<dbReference type="Pfam" id="PF01966">
    <property type="entry name" value="HD"/>
    <property type="match status" value="1"/>
</dbReference>
<dbReference type="CDD" id="cd00077">
    <property type="entry name" value="HDc"/>
    <property type="match status" value="1"/>
</dbReference>
<name>A0A1G2HUX4_9BACT</name>
<proteinExistence type="predicted"/>
<dbReference type="AlphaFoldDB" id="A0A1G2HUX4"/>
<keyword evidence="1" id="KW-0472">Membrane</keyword>
<dbReference type="SUPFAM" id="SSF109604">
    <property type="entry name" value="HD-domain/PDEase-like"/>
    <property type="match status" value="1"/>
</dbReference>
<dbReference type="Proteomes" id="UP000178774">
    <property type="component" value="Unassembled WGS sequence"/>
</dbReference>
<dbReference type="PANTHER" id="PTHR43155:SF2">
    <property type="entry name" value="CYCLIC DI-GMP PHOSPHODIESTERASE PA4108"/>
    <property type="match status" value="1"/>
</dbReference>
<gene>
    <name evidence="3" type="ORF">A2822_04820</name>
</gene>
<feature type="transmembrane region" description="Helical" evidence="1">
    <location>
        <begin position="20"/>
        <end position="42"/>
    </location>
</feature>
<dbReference type="InterPro" id="IPR003607">
    <property type="entry name" value="HD/PDEase_dom"/>
</dbReference>
<evidence type="ECO:0000256" key="1">
    <source>
        <dbReference type="SAM" id="Phobius"/>
    </source>
</evidence>
<dbReference type="InterPro" id="IPR006674">
    <property type="entry name" value="HD_domain"/>
</dbReference>
<protein>
    <recommendedName>
        <fullName evidence="2">HD/PDEase domain-containing protein</fullName>
    </recommendedName>
</protein>
<dbReference type="Gene3D" id="1.10.3210.10">
    <property type="entry name" value="Hypothetical protein af1432"/>
    <property type="match status" value="1"/>
</dbReference>
<evidence type="ECO:0000313" key="4">
    <source>
        <dbReference type="Proteomes" id="UP000178774"/>
    </source>
</evidence>
<comment type="caution">
    <text evidence="3">The sequence shown here is derived from an EMBL/GenBank/DDBJ whole genome shotgun (WGS) entry which is preliminary data.</text>
</comment>
<sequence>MRPNLVVPNPLLPKPQNVLALTQGLFLLPLTILTGCAMAVAYTECLKKPAEQWYEIMLATDNVPCYLANLLRSMRDRHHPGTFGHLLLVGRLCYYMGQLTGNEIPNFWLAGLGHDIGKLGIPASLLDEKNWCRAKDAIMRPHVMNGYNALVEKLPFIAHIIVRHHRFQLDPYPEELPALPEKYARLEEKINWLAKMVAIADCYDALHRDNDRNGLLNGHQIQKKMLVLWPNDKPFIGELYAAGIFTTDG</sequence>
<accession>A0A1G2HUX4</accession>
<evidence type="ECO:0000259" key="2">
    <source>
        <dbReference type="SMART" id="SM00471"/>
    </source>
</evidence>
<dbReference type="SMART" id="SM00471">
    <property type="entry name" value="HDc"/>
    <property type="match status" value="1"/>
</dbReference>
<evidence type="ECO:0000313" key="3">
    <source>
        <dbReference type="EMBL" id="OGZ66354.1"/>
    </source>
</evidence>
<feature type="domain" description="HD/PDEase" evidence="2">
    <location>
        <begin position="78"/>
        <end position="215"/>
    </location>
</feature>
<keyword evidence="1" id="KW-0812">Transmembrane</keyword>